<dbReference type="EMBL" id="CP001618">
    <property type="protein sequence ID" value="ACQ81423.1"/>
    <property type="molecule type" value="Genomic_DNA"/>
</dbReference>
<keyword evidence="8" id="KW-1185">Reference proteome</keyword>
<sequence length="413" mass="41633">MSAPSAPSTAAAALVGRASYAVFAVFALNGFLFAGWVSRLPAVRDLLGLSPAQIGLILLVGSAGSVLALPLTGAVVVRIGTARTVLVAAGVACLGMGLVALAVALGLAPMLAACLFVAQIGIAGWDVAMNLEGAAVERLLGRAIMPRYHAGFSVGTVAGAGFGALSARLGLDVSVHLVVVLAVVALAVVASVRFFLPAALEHAGEEPAATEKHGAGRSVFGAWLEPRTLLIGLLVLSAALTEGAANDWLSLAVIEGFELRDDAAALVLAVFLASMTGMRFFGTGLLDRFGRVAVLRLCIALALVGLALFALAPWMPVAVAGAVLWGFGAALGFPVGMSAASDDPAHAAARVSVVASIGYTAFLAGPPLLGLLAEHVGYRNALLAILVPLAISLLVTRSAAPPGPEPERPDARG</sequence>
<comment type="subcellular location">
    <subcellularLocation>
        <location evidence="1">Cell membrane</location>
        <topology evidence="1">Multi-pass membrane protein</topology>
    </subcellularLocation>
</comment>
<dbReference type="PANTHER" id="PTHR23514">
    <property type="entry name" value="BYPASS OF STOP CODON PROTEIN 6"/>
    <property type="match status" value="1"/>
</dbReference>
<feature type="transmembrane region" description="Helical" evidence="5">
    <location>
        <begin position="293"/>
        <end position="311"/>
    </location>
</feature>
<feature type="domain" description="Major facilitator superfamily (MFS) profile" evidence="6">
    <location>
        <begin position="227"/>
        <end position="413"/>
    </location>
</feature>
<feature type="transmembrane region" description="Helical" evidence="5">
    <location>
        <begin position="381"/>
        <end position="400"/>
    </location>
</feature>
<accession>C5C0M7</accession>
<dbReference type="InterPro" id="IPR051788">
    <property type="entry name" value="MFS_Transporter"/>
</dbReference>
<dbReference type="HOGENOM" id="CLU_035309_0_0_11"/>
<keyword evidence="2 5" id="KW-0812">Transmembrane</keyword>
<feature type="transmembrane region" description="Helical" evidence="5">
    <location>
        <begin position="84"/>
        <end position="104"/>
    </location>
</feature>
<dbReference type="KEGG" id="bcv:Bcav_3179"/>
<dbReference type="STRING" id="471853.Bcav_3179"/>
<dbReference type="eggNOG" id="COG2814">
    <property type="taxonomic scope" value="Bacteria"/>
</dbReference>
<dbReference type="PANTHER" id="PTHR23514:SF13">
    <property type="entry name" value="INNER MEMBRANE PROTEIN YBJJ"/>
    <property type="match status" value="1"/>
</dbReference>
<feature type="transmembrane region" description="Helical" evidence="5">
    <location>
        <begin position="148"/>
        <end position="167"/>
    </location>
</feature>
<evidence type="ECO:0000259" key="6">
    <source>
        <dbReference type="PROSITE" id="PS50850"/>
    </source>
</evidence>
<feature type="transmembrane region" description="Helical" evidence="5">
    <location>
        <begin position="54"/>
        <end position="77"/>
    </location>
</feature>
<organism evidence="7 8">
    <name type="scientific">Beutenbergia cavernae (strain ATCC BAA-8 / DSM 12333 / CCUG 43141 / JCM 11478 / NBRC 16432 / NCIMB 13614 / HKI 0122)</name>
    <dbReference type="NCBI Taxonomy" id="471853"/>
    <lineage>
        <taxon>Bacteria</taxon>
        <taxon>Bacillati</taxon>
        <taxon>Actinomycetota</taxon>
        <taxon>Actinomycetes</taxon>
        <taxon>Micrococcales</taxon>
        <taxon>Beutenbergiaceae</taxon>
        <taxon>Beutenbergia</taxon>
    </lineage>
</organism>
<dbReference type="RefSeq" id="WP_015883663.1">
    <property type="nucleotide sequence ID" value="NC_012669.1"/>
</dbReference>
<evidence type="ECO:0000256" key="2">
    <source>
        <dbReference type="ARBA" id="ARBA00022692"/>
    </source>
</evidence>
<evidence type="ECO:0000313" key="8">
    <source>
        <dbReference type="Proteomes" id="UP000007962"/>
    </source>
</evidence>
<dbReference type="GO" id="GO:0005886">
    <property type="term" value="C:plasma membrane"/>
    <property type="evidence" value="ECO:0007669"/>
    <property type="project" value="UniProtKB-SubCell"/>
</dbReference>
<dbReference type="Proteomes" id="UP000007962">
    <property type="component" value="Chromosome"/>
</dbReference>
<evidence type="ECO:0000256" key="4">
    <source>
        <dbReference type="ARBA" id="ARBA00023136"/>
    </source>
</evidence>
<feature type="transmembrane region" description="Helical" evidence="5">
    <location>
        <begin position="173"/>
        <end position="196"/>
    </location>
</feature>
<evidence type="ECO:0000256" key="1">
    <source>
        <dbReference type="ARBA" id="ARBA00004651"/>
    </source>
</evidence>
<feature type="transmembrane region" description="Helical" evidence="5">
    <location>
        <begin position="12"/>
        <end position="34"/>
    </location>
</feature>
<dbReference type="InterPro" id="IPR011701">
    <property type="entry name" value="MFS"/>
</dbReference>
<dbReference type="OrthoDB" id="9809599at2"/>
<evidence type="ECO:0000256" key="3">
    <source>
        <dbReference type="ARBA" id="ARBA00022989"/>
    </source>
</evidence>
<keyword evidence="4 5" id="KW-0472">Membrane</keyword>
<feature type="transmembrane region" description="Helical" evidence="5">
    <location>
        <begin position="317"/>
        <end position="335"/>
    </location>
</feature>
<dbReference type="AlphaFoldDB" id="C5C0M7"/>
<protein>
    <submittedName>
        <fullName evidence="7">Major facilitator superfamily MFS_1</fullName>
    </submittedName>
</protein>
<proteinExistence type="predicted"/>
<evidence type="ECO:0000313" key="7">
    <source>
        <dbReference type="EMBL" id="ACQ81423.1"/>
    </source>
</evidence>
<feature type="transmembrane region" description="Helical" evidence="5">
    <location>
        <begin position="263"/>
        <end position="281"/>
    </location>
</feature>
<dbReference type="InterPro" id="IPR036259">
    <property type="entry name" value="MFS_trans_sf"/>
</dbReference>
<dbReference type="Pfam" id="PF07690">
    <property type="entry name" value="MFS_1"/>
    <property type="match status" value="1"/>
</dbReference>
<dbReference type="SUPFAM" id="SSF103473">
    <property type="entry name" value="MFS general substrate transporter"/>
    <property type="match status" value="1"/>
</dbReference>
<keyword evidence="3 5" id="KW-1133">Transmembrane helix</keyword>
<name>C5C0M7_BEUC1</name>
<gene>
    <name evidence="7" type="ordered locus">Bcav_3179</name>
</gene>
<dbReference type="GO" id="GO:0022857">
    <property type="term" value="F:transmembrane transporter activity"/>
    <property type="evidence" value="ECO:0007669"/>
    <property type="project" value="InterPro"/>
</dbReference>
<dbReference type="Gene3D" id="1.20.1250.20">
    <property type="entry name" value="MFS general substrate transporter like domains"/>
    <property type="match status" value="2"/>
</dbReference>
<feature type="transmembrane region" description="Helical" evidence="5">
    <location>
        <begin position="347"/>
        <end position="369"/>
    </location>
</feature>
<reference evidence="7 8" key="1">
    <citation type="journal article" date="2009" name="Stand. Genomic Sci.">
        <title>Complete genome sequence of Beutenbergia cavernae type strain (HKI 0122).</title>
        <authorList>
            <person name="Land M."/>
            <person name="Pukall R."/>
            <person name="Abt B."/>
            <person name="Goker M."/>
            <person name="Rohde M."/>
            <person name="Glavina Del Rio T."/>
            <person name="Tice H."/>
            <person name="Copeland A."/>
            <person name="Cheng J.F."/>
            <person name="Lucas S."/>
            <person name="Chen F."/>
            <person name="Nolan M."/>
            <person name="Bruce D."/>
            <person name="Goodwin L."/>
            <person name="Pitluck S."/>
            <person name="Ivanova N."/>
            <person name="Mavromatis K."/>
            <person name="Ovchinnikova G."/>
            <person name="Pati A."/>
            <person name="Chen A."/>
            <person name="Palaniappan K."/>
            <person name="Hauser L."/>
            <person name="Chang Y.J."/>
            <person name="Jefferies C.C."/>
            <person name="Saunders E."/>
            <person name="Brettin T."/>
            <person name="Detter J.C."/>
            <person name="Han C."/>
            <person name="Chain P."/>
            <person name="Bristow J."/>
            <person name="Eisen J.A."/>
            <person name="Markowitz V."/>
            <person name="Hugenholtz P."/>
            <person name="Kyrpides N.C."/>
            <person name="Klenk H.P."/>
            <person name="Lapidus A."/>
        </authorList>
    </citation>
    <scope>NUCLEOTIDE SEQUENCE [LARGE SCALE GENOMIC DNA]</scope>
    <source>
        <strain evidence="8">ATCC BAA-8 / DSM 12333 / NBRC 16432</strain>
    </source>
</reference>
<dbReference type="CDD" id="cd17393">
    <property type="entry name" value="MFS_MosC_like"/>
    <property type="match status" value="1"/>
</dbReference>
<feature type="transmembrane region" description="Helical" evidence="5">
    <location>
        <begin position="229"/>
        <end position="251"/>
    </location>
</feature>
<dbReference type="PROSITE" id="PS50850">
    <property type="entry name" value="MFS"/>
    <property type="match status" value="1"/>
</dbReference>
<evidence type="ECO:0000256" key="5">
    <source>
        <dbReference type="SAM" id="Phobius"/>
    </source>
</evidence>
<dbReference type="InterPro" id="IPR020846">
    <property type="entry name" value="MFS_dom"/>
</dbReference>